<dbReference type="AlphaFoldDB" id="A0A3P7X2K0"/>
<dbReference type="WBParaSite" id="HPBE_0000634701-mRNA-1">
    <property type="protein sequence ID" value="HPBE_0000634701-mRNA-1"/>
    <property type="gene ID" value="HPBE_0000634701"/>
</dbReference>
<feature type="region of interest" description="Disordered" evidence="1">
    <location>
        <begin position="1"/>
        <end position="22"/>
    </location>
</feature>
<evidence type="ECO:0000313" key="3">
    <source>
        <dbReference type="Proteomes" id="UP000050761"/>
    </source>
</evidence>
<keyword evidence="3" id="KW-1185">Reference proteome</keyword>
<evidence type="ECO:0000313" key="4">
    <source>
        <dbReference type="WBParaSite" id="HPBE_0000634701-mRNA-1"/>
    </source>
</evidence>
<proteinExistence type="predicted"/>
<reference evidence="4" key="2">
    <citation type="submission" date="2019-09" db="UniProtKB">
        <authorList>
            <consortium name="WormBaseParasite"/>
        </authorList>
    </citation>
    <scope>IDENTIFICATION</scope>
</reference>
<dbReference type="EMBL" id="UZAH01025645">
    <property type="protein sequence ID" value="VDO67900.1"/>
    <property type="molecule type" value="Genomic_DNA"/>
</dbReference>
<protein>
    <submittedName>
        <fullName evidence="2 4">Uncharacterized protein</fullName>
    </submittedName>
</protein>
<organism evidence="2">
    <name type="scientific">Heligmosomoides polygyrus</name>
    <name type="common">Parasitic roundworm</name>
    <dbReference type="NCBI Taxonomy" id="6339"/>
    <lineage>
        <taxon>Eukaryota</taxon>
        <taxon>Metazoa</taxon>
        <taxon>Ecdysozoa</taxon>
        <taxon>Nematoda</taxon>
        <taxon>Chromadorea</taxon>
        <taxon>Rhabditida</taxon>
        <taxon>Rhabditina</taxon>
        <taxon>Rhabditomorpha</taxon>
        <taxon>Strongyloidea</taxon>
        <taxon>Heligmosomidae</taxon>
        <taxon>Heligmosomoides</taxon>
    </lineage>
</organism>
<evidence type="ECO:0000256" key="1">
    <source>
        <dbReference type="SAM" id="MobiDB-lite"/>
    </source>
</evidence>
<reference evidence="2 3" key="1">
    <citation type="submission" date="2018-11" db="EMBL/GenBank/DDBJ databases">
        <authorList>
            <consortium name="Pathogen Informatics"/>
        </authorList>
    </citation>
    <scope>NUCLEOTIDE SEQUENCE [LARGE SCALE GENOMIC DNA]</scope>
</reference>
<dbReference type="Proteomes" id="UP000050761">
    <property type="component" value="Unassembled WGS sequence"/>
</dbReference>
<gene>
    <name evidence="2" type="ORF">HPBE_LOCUS6348</name>
</gene>
<sequence length="116" mass="13346">MTPSPSSSPESHHRPRNASLMRQRFRSGRRYIEDVHWAWVGEISQRTVDDLKAHVEELSSTRRGESFSSIDSVATRQKFRTAIKNIKHGIFCVECVGDLRLQLPTRFTNPLLQPSK</sequence>
<name>A0A3P7X2K0_HELPZ</name>
<accession>A0A3P7X2K0</accession>
<evidence type="ECO:0000313" key="2">
    <source>
        <dbReference type="EMBL" id="VDO67900.1"/>
    </source>
</evidence>